<feature type="compositionally biased region" description="Pro residues" evidence="1">
    <location>
        <begin position="122"/>
        <end position="140"/>
    </location>
</feature>
<feature type="compositionally biased region" description="Basic residues" evidence="1">
    <location>
        <begin position="93"/>
        <end position="104"/>
    </location>
</feature>
<accession>A0A9Q1BCU5</accession>
<feature type="region of interest" description="Disordered" evidence="1">
    <location>
        <begin position="83"/>
        <end position="162"/>
    </location>
</feature>
<dbReference type="OrthoDB" id="6089225at2759"/>
<protein>
    <submittedName>
        <fullName evidence="2">Uncharacterized protein</fullName>
    </submittedName>
</protein>
<dbReference type="AlphaFoldDB" id="A0A9Q1BCU5"/>
<proteinExistence type="predicted"/>
<evidence type="ECO:0000313" key="2">
    <source>
        <dbReference type="EMBL" id="KAJ8023031.1"/>
    </source>
</evidence>
<evidence type="ECO:0000313" key="3">
    <source>
        <dbReference type="Proteomes" id="UP001152320"/>
    </source>
</evidence>
<sequence>MGRRTKTLVPAMQTVLKPGTGDDSVIWQQLDAKKSQMAQRHLHKKPLSPLKVGETVRIQPIQSGRREWEQGTVTRQLDARSYEVEADNGGTYRRGRRFLRRSVKSRGEQQQPTPDNQERGTTPPPSEPPELPPHQRPQTPPDNGHYITRSGRTVKARERLDL</sequence>
<gene>
    <name evidence="2" type="ORF">HOLleu_38097</name>
</gene>
<dbReference type="PANTHER" id="PTHR33244">
    <property type="entry name" value="INTEGRASE CATALYTIC DOMAIN-CONTAINING PROTEIN-RELATED"/>
    <property type="match status" value="1"/>
</dbReference>
<keyword evidence="3" id="KW-1185">Reference proteome</keyword>
<evidence type="ECO:0000256" key="1">
    <source>
        <dbReference type="SAM" id="MobiDB-lite"/>
    </source>
</evidence>
<dbReference type="PANTHER" id="PTHR33244:SF3">
    <property type="entry name" value="PEPTIDASE A2 DOMAIN-CONTAINING PROTEIN"/>
    <property type="match status" value="1"/>
</dbReference>
<reference evidence="2" key="1">
    <citation type="submission" date="2021-10" db="EMBL/GenBank/DDBJ databases">
        <title>Tropical sea cucumber genome reveals ecological adaptation and Cuvierian tubules defense mechanism.</title>
        <authorList>
            <person name="Chen T."/>
        </authorList>
    </citation>
    <scope>NUCLEOTIDE SEQUENCE</scope>
    <source>
        <strain evidence="2">Nanhai2018</strain>
        <tissue evidence="2">Muscle</tissue>
    </source>
</reference>
<organism evidence="2 3">
    <name type="scientific">Holothuria leucospilota</name>
    <name type="common">Black long sea cucumber</name>
    <name type="synonym">Mertensiothuria leucospilota</name>
    <dbReference type="NCBI Taxonomy" id="206669"/>
    <lineage>
        <taxon>Eukaryota</taxon>
        <taxon>Metazoa</taxon>
        <taxon>Echinodermata</taxon>
        <taxon>Eleutherozoa</taxon>
        <taxon>Echinozoa</taxon>
        <taxon>Holothuroidea</taxon>
        <taxon>Aspidochirotacea</taxon>
        <taxon>Aspidochirotida</taxon>
        <taxon>Holothuriidae</taxon>
        <taxon>Holothuria</taxon>
    </lineage>
</organism>
<dbReference type="Proteomes" id="UP001152320">
    <property type="component" value="Chromosome 20"/>
</dbReference>
<name>A0A9Q1BCU5_HOLLE</name>
<comment type="caution">
    <text evidence="2">The sequence shown here is derived from an EMBL/GenBank/DDBJ whole genome shotgun (WGS) entry which is preliminary data.</text>
</comment>
<dbReference type="EMBL" id="JAIZAY010000020">
    <property type="protein sequence ID" value="KAJ8023031.1"/>
    <property type="molecule type" value="Genomic_DNA"/>
</dbReference>